<evidence type="ECO:0000256" key="3">
    <source>
        <dbReference type="ARBA" id="ARBA00022801"/>
    </source>
</evidence>
<dbReference type="GO" id="GO:1901907">
    <property type="term" value="P:diadenosine pentaphosphate catabolic process"/>
    <property type="evidence" value="ECO:0007669"/>
    <property type="project" value="TreeGrafter"/>
</dbReference>
<proteinExistence type="predicted"/>
<dbReference type="PROSITE" id="PS51462">
    <property type="entry name" value="NUDIX"/>
    <property type="match status" value="1"/>
</dbReference>
<dbReference type="OrthoDB" id="7066910at2"/>
<evidence type="ECO:0000259" key="5">
    <source>
        <dbReference type="PROSITE" id="PS51462"/>
    </source>
</evidence>
<dbReference type="Gene3D" id="3.90.79.10">
    <property type="entry name" value="Nucleoside Triphosphate Pyrophosphohydrolase"/>
    <property type="match status" value="1"/>
</dbReference>
<accession>A0A2T1AK59</accession>
<evidence type="ECO:0000256" key="2">
    <source>
        <dbReference type="ARBA" id="ARBA00022723"/>
    </source>
</evidence>
<dbReference type="EMBL" id="PVUF01000003">
    <property type="protein sequence ID" value="PRZ48943.1"/>
    <property type="molecule type" value="Genomic_DNA"/>
</dbReference>
<keyword evidence="3" id="KW-0378">Hydrolase</keyword>
<dbReference type="GO" id="GO:0034432">
    <property type="term" value="F:bis(5'-adenosyl)-pentaphosphatase activity"/>
    <property type="evidence" value="ECO:0007669"/>
    <property type="project" value="TreeGrafter"/>
</dbReference>
<comment type="caution">
    <text evidence="6">The sequence shown here is derived from an EMBL/GenBank/DDBJ whole genome shotgun (WGS) entry which is preliminary data.</text>
</comment>
<dbReference type="SUPFAM" id="SSF55811">
    <property type="entry name" value="Nudix"/>
    <property type="match status" value="1"/>
</dbReference>
<dbReference type="AlphaFoldDB" id="A0A2T1AK59"/>
<evidence type="ECO:0000313" key="7">
    <source>
        <dbReference type="Proteomes" id="UP000237718"/>
    </source>
</evidence>
<organism evidence="6 7">
    <name type="scientific">Tritonibacter scottomollicae</name>
    <name type="common">Epibacterium scottomollicae</name>
    <dbReference type="NCBI Taxonomy" id="483013"/>
    <lineage>
        <taxon>Bacteria</taxon>
        <taxon>Pseudomonadati</taxon>
        <taxon>Pseudomonadota</taxon>
        <taxon>Alphaproteobacteria</taxon>
        <taxon>Rhodobacterales</taxon>
        <taxon>Paracoccaceae</taxon>
        <taxon>Tritonibacter</taxon>
    </lineage>
</organism>
<dbReference type="PANTHER" id="PTHR12629:SF0">
    <property type="entry name" value="DIPHOSPHOINOSITOL-POLYPHOSPHATE DIPHOSPHATASE"/>
    <property type="match status" value="1"/>
</dbReference>
<dbReference type="InterPro" id="IPR000086">
    <property type="entry name" value="NUDIX_hydrolase_dom"/>
</dbReference>
<dbReference type="GO" id="GO:0071543">
    <property type="term" value="P:diphosphoinositol polyphosphate metabolic process"/>
    <property type="evidence" value="ECO:0007669"/>
    <property type="project" value="TreeGrafter"/>
</dbReference>
<dbReference type="GO" id="GO:0008486">
    <property type="term" value="F:diphosphoinositol-polyphosphate diphosphatase activity"/>
    <property type="evidence" value="ECO:0007669"/>
    <property type="project" value="TreeGrafter"/>
</dbReference>
<evidence type="ECO:0000313" key="6">
    <source>
        <dbReference type="EMBL" id="PRZ48943.1"/>
    </source>
</evidence>
<dbReference type="InterPro" id="IPR015797">
    <property type="entry name" value="NUDIX_hydrolase-like_dom_sf"/>
</dbReference>
<name>A0A2T1AK59_TRISK</name>
<dbReference type="Proteomes" id="UP000237718">
    <property type="component" value="Unassembled WGS sequence"/>
</dbReference>
<reference evidence="6 7" key="1">
    <citation type="submission" date="2018-03" db="EMBL/GenBank/DDBJ databases">
        <title>Genomic Encyclopedia of Archaeal and Bacterial Type Strains, Phase II (KMG-II): from individual species to whole genera.</title>
        <authorList>
            <person name="Goeker M."/>
        </authorList>
    </citation>
    <scope>NUCLEOTIDE SEQUENCE [LARGE SCALE GENOMIC DNA]</scope>
    <source>
        <strain evidence="6 7">DSM 25328</strain>
    </source>
</reference>
<dbReference type="Pfam" id="PF00293">
    <property type="entry name" value="NUDIX"/>
    <property type="match status" value="1"/>
</dbReference>
<feature type="domain" description="Nudix hydrolase" evidence="5">
    <location>
        <begin position="20"/>
        <end position="152"/>
    </location>
</feature>
<dbReference type="GO" id="GO:0034431">
    <property type="term" value="F:bis(5'-adenosyl)-hexaphosphatase activity"/>
    <property type="evidence" value="ECO:0007669"/>
    <property type="project" value="TreeGrafter"/>
</dbReference>
<evidence type="ECO:0000256" key="1">
    <source>
        <dbReference type="ARBA" id="ARBA00001946"/>
    </source>
</evidence>
<keyword evidence="2" id="KW-0479">Metal-binding</keyword>
<comment type="cofactor">
    <cofactor evidence="1">
        <name>Mg(2+)</name>
        <dbReference type="ChEBI" id="CHEBI:18420"/>
    </cofactor>
</comment>
<protein>
    <submittedName>
        <fullName evidence="6">8-oxo-dGTP pyrophosphatase MutT (NUDIX family)</fullName>
    </submittedName>
</protein>
<dbReference type="GO" id="GO:1901909">
    <property type="term" value="P:diadenosine hexaphosphate catabolic process"/>
    <property type="evidence" value="ECO:0007669"/>
    <property type="project" value="TreeGrafter"/>
</dbReference>
<keyword evidence="4" id="KW-0460">Magnesium</keyword>
<evidence type="ECO:0000256" key="4">
    <source>
        <dbReference type="ARBA" id="ARBA00022842"/>
    </source>
</evidence>
<dbReference type="PANTHER" id="PTHR12629">
    <property type="entry name" value="DIPHOSPHOINOSITOL POLYPHOSPHATE PHOSPHOHYDROLASE"/>
    <property type="match status" value="1"/>
</dbReference>
<dbReference type="GO" id="GO:0005737">
    <property type="term" value="C:cytoplasm"/>
    <property type="evidence" value="ECO:0007669"/>
    <property type="project" value="TreeGrafter"/>
</dbReference>
<sequence length="152" mass="17556">MQISLHNLWFQTLRPMLSRPRRLQVAALCYRQTGDEREVLMITSRDTGRWVLPKGWPMAGKSSAESAAEEAWEEAGVRKGRFDDTPLGRYEYDKRLDSGAVEPLETLVYALEVEELCDDFPEAHERSRRWMTPSEAAELVNEPQLRDLLSVF</sequence>
<dbReference type="GO" id="GO:0046872">
    <property type="term" value="F:metal ion binding"/>
    <property type="evidence" value="ECO:0007669"/>
    <property type="project" value="UniProtKB-KW"/>
</dbReference>
<dbReference type="InterPro" id="IPR047198">
    <property type="entry name" value="DDP-like_NUDIX"/>
</dbReference>
<gene>
    <name evidence="6" type="ORF">CLV89_103258</name>
</gene>
<dbReference type="RefSeq" id="WP_106162959.1">
    <property type="nucleotide sequence ID" value="NZ_PVUF01000003.1"/>
</dbReference>
<dbReference type="GO" id="GO:1901911">
    <property type="term" value="P:adenosine 5'-(hexahydrogen pentaphosphate) catabolic process"/>
    <property type="evidence" value="ECO:0007669"/>
    <property type="project" value="TreeGrafter"/>
</dbReference>
<dbReference type="GO" id="GO:0000298">
    <property type="term" value="F:endopolyphosphatase activity"/>
    <property type="evidence" value="ECO:0007669"/>
    <property type="project" value="TreeGrafter"/>
</dbReference>
<dbReference type="CDD" id="cd04666">
    <property type="entry name" value="NUDIX_DIPP2_like_Nudt4"/>
    <property type="match status" value="1"/>
</dbReference>